<keyword evidence="7" id="KW-1185">Reference proteome</keyword>
<dbReference type="PANTHER" id="PTHR43827">
    <property type="entry name" value="2,5-DIKETO-D-GLUCONIC ACID REDUCTASE"/>
    <property type="match status" value="1"/>
</dbReference>
<dbReference type="AlphaFoldDB" id="A0A1G4K2C1"/>
<dbReference type="FunFam" id="3.20.20.100:FF:000002">
    <property type="entry name" value="2,5-diketo-D-gluconic acid reductase A"/>
    <property type="match status" value="1"/>
</dbReference>
<name>A0A1G4K2C1_9SACH</name>
<dbReference type="InterPro" id="IPR020471">
    <property type="entry name" value="AKR"/>
</dbReference>
<protein>
    <submittedName>
        <fullName evidence="6">LAMI_0F11276g1_1</fullName>
    </submittedName>
</protein>
<dbReference type="CDD" id="cd19071">
    <property type="entry name" value="AKR_AKR1-5-like"/>
    <property type="match status" value="1"/>
</dbReference>
<feature type="active site" description="Proton donor" evidence="2">
    <location>
        <position position="53"/>
    </location>
</feature>
<dbReference type="PIRSF" id="PIRSF000097">
    <property type="entry name" value="AKR"/>
    <property type="match status" value="1"/>
</dbReference>
<accession>A0A1G4K2C1</accession>
<dbReference type="PRINTS" id="PR00069">
    <property type="entry name" value="ALDKETRDTASE"/>
</dbReference>
<gene>
    <name evidence="6" type="ORF">LAMI_0F11276G</name>
</gene>
<dbReference type="EMBL" id="LT598467">
    <property type="protein sequence ID" value="SCU97762.1"/>
    <property type="molecule type" value="Genomic_DNA"/>
</dbReference>
<evidence type="ECO:0000256" key="4">
    <source>
        <dbReference type="PIRSR" id="PIRSR000097-3"/>
    </source>
</evidence>
<dbReference type="OrthoDB" id="416253at2759"/>
<dbReference type="PROSITE" id="PS00062">
    <property type="entry name" value="ALDOKETO_REDUCTASE_2"/>
    <property type="match status" value="1"/>
</dbReference>
<reference evidence="7" key="1">
    <citation type="submission" date="2016-03" db="EMBL/GenBank/DDBJ databases">
        <authorList>
            <person name="Devillers H."/>
        </authorList>
    </citation>
    <scope>NUCLEOTIDE SEQUENCE [LARGE SCALE GENOMIC DNA]</scope>
</reference>
<proteinExistence type="predicted"/>
<dbReference type="InterPro" id="IPR036812">
    <property type="entry name" value="NAD(P)_OxRdtase_dom_sf"/>
</dbReference>
<dbReference type="InterPro" id="IPR023210">
    <property type="entry name" value="NADP_OxRdtase_dom"/>
</dbReference>
<evidence type="ECO:0000313" key="6">
    <source>
        <dbReference type="EMBL" id="SCU97762.1"/>
    </source>
</evidence>
<dbReference type="STRING" id="1230905.A0A1G4K2C1"/>
<evidence type="ECO:0000259" key="5">
    <source>
        <dbReference type="Pfam" id="PF00248"/>
    </source>
</evidence>
<dbReference type="InterPro" id="IPR018170">
    <property type="entry name" value="Aldo/ket_reductase_CS"/>
</dbReference>
<dbReference type="Pfam" id="PF00248">
    <property type="entry name" value="Aldo_ket_red"/>
    <property type="match status" value="1"/>
</dbReference>
<feature type="binding site" evidence="3">
    <location>
        <position position="117"/>
    </location>
    <ligand>
        <name>substrate</name>
    </ligand>
</feature>
<dbReference type="Gene3D" id="3.20.20.100">
    <property type="entry name" value="NADP-dependent oxidoreductase domain"/>
    <property type="match status" value="1"/>
</dbReference>
<evidence type="ECO:0000313" key="7">
    <source>
        <dbReference type="Proteomes" id="UP000191024"/>
    </source>
</evidence>
<feature type="domain" description="NADP-dependent oxidoreductase" evidence="5">
    <location>
        <begin position="26"/>
        <end position="271"/>
    </location>
</feature>
<sequence length="288" mass="32490">MKLTPTTTRTLNNGVKDPLMGFGLYQTPKETAGTIVYEALKAGYRRIDSAEMYENEAESVEGIAKFLKDYPQVSRSDIFYTTKLNINVHGTEISRKAIQESLDKAKSIGYVDLFLIHQPVSGTEKRLQAYGALQEFYEAKKIRAIGVSNYSIKHLEELFNWEGYKVKPAVNQIEASPWLTRKDLHAYCDKEGIAVETFSPITRGRKLGDPNVAKVLKNHPGHTAAQVLLRWQLQMGFLPAVKTVHKERLAENLGAFDLELSEDEMNTLTNHEDHFLAQPGFDPVTKCD</sequence>
<evidence type="ECO:0000256" key="3">
    <source>
        <dbReference type="PIRSR" id="PIRSR000097-2"/>
    </source>
</evidence>
<feature type="site" description="Lowers pKa of active site Tyr" evidence="4">
    <location>
        <position position="83"/>
    </location>
</feature>
<dbReference type="SUPFAM" id="SSF51430">
    <property type="entry name" value="NAD(P)-linked oxidoreductase"/>
    <property type="match status" value="1"/>
</dbReference>
<evidence type="ECO:0000256" key="2">
    <source>
        <dbReference type="PIRSR" id="PIRSR000097-1"/>
    </source>
</evidence>
<dbReference type="Proteomes" id="UP000191024">
    <property type="component" value="Chromosome F"/>
</dbReference>
<dbReference type="PANTHER" id="PTHR43827:SF13">
    <property type="entry name" value="ALDO_KETO REDUCTASE FAMILY PROTEIN"/>
    <property type="match status" value="1"/>
</dbReference>
<organism evidence="6 7">
    <name type="scientific">Lachancea mirantina</name>
    <dbReference type="NCBI Taxonomy" id="1230905"/>
    <lineage>
        <taxon>Eukaryota</taxon>
        <taxon>Fungi</taxon>
        <taxon>Dikarya</taxon>
        <taxon>Ascomycota</taxon>
        <taxon>Saccharomycotina</taxon>
        <taxon>Saccharomycetes</taxon>
        <taxon>Saccharomycetales</taxon>
        <taxon>Saccharomycetaceae</taxon>
        <taxon>Lachancea</taxon>
    </lineage>
</organism>
<evidence type="ECO:0000256" key="1">
    <source>
        <dbReference type="ARBA" id="ARBA00023002"/>
    </source>
</evidence>
<dbReference type="GO" id="GO:0016616">
    <property type="term" value="F:oxidoreductase activity, acting on the CH-OH group of donors, NAD or NADP as acceptor"/>
    <property type="evidence" value="ECO:0007669"/>
    <property type="project" value="UniProtKB-ARBA"/>
</dbReference>
<keyword evidence="1" id="KW-0560">Oxidoreductase</keyword>